<organism evidence="1 2">
    <name type="scientific">Wallemia hederae</name>
    <dbReference type="NCBI Taxonomy" id="1540922"/>
    <lineage>
        <taxon>Eukaryota</taxon>
        <taxon>Fungi</taxon>
        <taxon>Dikarya</taxon>
        <taxon>Basidiomycota</taxon>
        <taxon>Wallemiomycotina</taxon>
        <taxon>Wallemiomycetes</taxon>
        <taxon>Wallemiales</taxon>
        <taxon>Wallemiaceae</taxon>
        <taxon>Wallemia</taxon>
    </lineage>
</organism>
<name>A0A4T0FD23_9BASI</name>
<proteinExistence type="predicted"/>
<evidence type="ECO:0000313" key="2">
    <source>
        <dbReference type="Proteomes" id="UP000310189"/>
    </source>
</evidence>
<sequence>MTILNKLPDAYHIYKAKDGNEVEVLDKASGGHWLLRTVSEGNRVNLVDPSGRLYALSKQHGYDYEVLLSNSKVHVDRDSYFNSLSYVFVTPSGLKCSVKSKDYISFVAVDLDTNGVLASYNKPKPGLHIHKHSSLKLSPNLSDHDKLLLILVSLLMGKIERQAKPHHHHPFKQLLPASSSQSSLSSLTSLSSLNNLFHHSHSSKPRKQSFQ</sequence>
<comment type="caution">
    <text evidence="1">The sequence shown here is derived from an EMBL/GenBank/DDBJ whole genome shotgun (WGS) entry which is preliminary data.</text>
</comment>
<reference evidence="1 2" key="1">
    <citation type="submission" date="2019-03" db="EMBL/GenBank/DDBJ databases">
        <title>Sequencing 23 genomes of Wallemia ichthyophaga.</title>
        <authorList>
            <person name="Gostincar C."/>
        </authorList>
    </citation>
    <scope>NUCLEOTIDE SEQUENCE [LARGE SCALE GENOMIC DNA]</scope>
    <source>
        <strain evidence="1 2">EXF-5753</strain>
    </source>
</reference>
<dbReference type="Proteomes" id="UP000310189">
    <property type="component" value="Unassembled WGS sequence"/>
</dbReference>
<gene>
    <name evidence="1" type="ORF">E3P99_03802</name>
</gene>
<keyword evidence="2" id="KW-1185">Reference proteome</keyword>
<accession>A0A4T0FD23</accession>
<dbReference type="AlphaFoldDB" id="A0A4T0FD23"/>
<protein>
    <submittedName>
        <fullName evidence="1">Uncharacterized protein</fullName>
    </submittedName>
</protein>
<dbReference type="OrthoDB" id="3358527at2759"/>
<evidence type="ECO:0000313" key="1">
    <source>
        <dbReference type="EMBL" id="TIA86047.1"/>
    </source>
</evidence>
<dbReference type="EMBL" id="SPNW01000090">
    <property type="protein sequence ID" value="TIA86047.1"/>
    <property type="molecule type" value="Genomic_DNA"/>
</dbReference>